<dbReference type="AlphaFoldDB" id="A0A8S1PSI7"/>
<evidence type="ECO:0000256" key="1">
    <source>
        <dbReference type="SAM" id="MobiDB-lite"/>
    </source>
</evidence>
<feature type="compositionally biased region" description="Basic residues" evidence="1">
    <location>
        <begin position="64"/>
        <end position="74"/>
    </location>
</feature>
<dbReference type="EMBL" id="CAJJDN010000086">
    <property type="protein sequence ID" value="CAD8106217.1"/>
    <property type="molecule type" value="Genomic_DNA"/>
</dbReference>
<feature type="region of interest" description="Disordered" evidence="1">
    <location>
        <begin position="63"/>
        <end position="99"/>
    </location>
</feature>
<accession>A0A8S1PSI7</accession>
<dbReference type="Pfam" id="PF13518">
    <property type="entry name" value="HTH_28"/>
    <property type="match status" value="1"/>
</dbReference>
<gene>
    <name evidence="3" type="ORF">PSON_ATCC_30995.1.T0860096</name>
</gene>
<organism evidence="3 4">
    <name type="scientific">Paramecium sonneborni</name>
    <dbReference type="NCBI Taxonomy" id="65129"/>
    <lineage>
        <taxon>Eukaryota</taxon>
        <taxon>Sar</taxon>
        <taxon>Alveolata</taxon>
        <taxon>Ciliophora</taxon>
        <taxon>Intramacronucleata</taxon>
        <taxon>Oligohymenophorea</taxon>
        <taxon>Peniculida</taxon>
        <taxon>Parameciidae</taxon>
        <taxon>Paramecium</taxon>
    </lineage>
</organism>
<proteinExistence type="predicted"/>
<dbReference type="OrthoDB" id="311540at2759"/>
<evidence type="ECO:0000313" key="3">
    <source>
        <dbReference type="EMBL" id="CAD8106217.1"/>
    </source>
</evidence>
<feature type="domain" description="Insertion element IS150 protein InsJ-like helix-turn-helix" evidence="2">
    <location>
        <begin position="22"/>
        <end position="71"/>
    </location>
</feature>
<evidence type="ECO:0000259" key="2">
    <source>
        <dbReference type="Pfam" id="PF13518"/>
    </source>
</evidence>
<protein>
    <recommendedName>
        <fullName evidence="2">Insertion element IS150 protein InsJ-like helix-turn-helix domain-containing protein</fullName>
    </recommendedName>
</protein>
<keyword evidence="4" id="KW-1185">Reference proteome</keyword>
<dbReference type="InterPro" id="IPR055247">
    <property type="entry name" value="InsJ-like_HTH"/>
</dbReference>
<feature type="compositionally biased region" description="Basic and acidic residues" evidence="1">
    <location>
        <begin position="82"/>
        <end position="92"/>
    </location>
</feature>
<reference evidence="3" key="1">
    <citation type="submission" date="2021-01" db="EMBL/GenBank/DDBJ databases">
        <authorList>
            <consortium name="Genoscope - CEA"/>
            <person name="William W."/>
        </authorList>
    </citation>
    <scope>NUCLEOTIDE SEQUENCE</scope>
</reference>
<dbReference type="Proteomes" id="UP000692954">
    <property type="component" value="Unassembled WGS sequence"/>
</dbReference>
<sequence length="202" mass="23509">MDSKFDCNQTKKKYAIITHAVRMAFIKRVQSKQTTIKQAAQEFGIKFSTSKAILQTYKQEGRIGKKKTRLRKGPSKNQSKQENQDQKQKIIDSNDQQSHSKPLTIDLNQLALQKQQALQFQIFQLSLNMNPYQLLHQNLCFQQNLQQDPILSLLNYQAMMHNTFRTRTFSEQSGKILEQKQMINPILYSQCLSQKLNEIGTI</sequence>
<name>A0A8S1PSI7_9CILI</name>
<evidence type="ECO:0000313" key="4">
    <source>
        <dbReference type="Proteomes" id="UP000692954"/>
    </source>
</evidence>
<comment type="caution">
    <text evidence="3">The sequence shown here is derived from an EMBL/GenBank/DDBJ whole genome shotgun (WGS) entry which is preliminary data.</text>
</comment>